<evidence type="ECO:0000259" key="4">
    <source>
        <dbReference type="PROSITE" id="PS51031"/>
    </source>
</evidence>
<dbReference type="GO" id="GO:0006357">
    <property type="term" value="P:regulation of transcription by RNA polymerase II"/>
    <property type="evidence" value="ECO:0007669"/>
    <property type="project" value="TreeGrafter"/>
</dbReference>
<dbReference type="PROSITE" id="PS51029">
    <property type="entry name" value="MADF"/>
    <property type="match status" value="1"/>
</dbReference>
<sequence length="198" mass="23053">QRFIYEIKKYACLWDPRTVDYSNKMRKQQAWQDVATSFDSSYNDASDSRKKDIEQQLQKNWEVIRSSFARELQHMKNTPSGSGASNRRQHLYFEELRFLIPVTAVKPTISNVPNPEGEELLDDSEELAEATSVRISSTKRASSTKRKRGASQDDKLIENLNKSLEKSLEDREDENKLFFLSLLPEVKKIPSDRMLEFK</sequence>
<feature type="domain" description="MADF" evidence="3">
    <location>
        <begin position="2"/>
        <end position="104"/>
    </location>
</feature>
<evidence type="ECO:0000256" key="2">
    <source>
        <dbReference type="SAM" id="MobiDB-lite"/>
    </source>
</evidence>
<dbReference type="InterPro" id="IPR039353">
    <property type="entry name" value="TF_Adf1"/>
</dbReference>
<dbReference type="GO" id="GO:0005634">
    <property type="term" value="C:nucleus"/>
    <property type="evidence" value="ECO:0007669"/>
    <property type="project" value="UniProtKB-SubCell"/>
</dbReference>
<keyword evidence="1" id="KW-0539">Nucleus</keyword>
<feature type="domain" description="BESS" evidence="4">
    <location>
        <begin position="172"/>
        <end position="198"/>
    </location>
</feature>
<dbReference type="SMART" id="SM00595">
    <property type="entry name" value="MADF"/>
    <property type="match status" value="1"/>
</dbReference>
<gene>
    <name evidence="5" type="primary">Adf1_3</name>
    <name evidence="5" type="ORF">CM83_103369</name>
</gene>
<dbReference type="EMBL" id="GBHO01039331">
    <property type="protein sequence ID" value="JAG04273.1"/>
    <property type="molecule type" value="Transcribed_RNA"/>
</dbReference>
<dbReference type="InterPro" id="IPR006578">
    <property type="entry name" value="MADF-dom"/>
</dbReference>
<dbReference type="PROSITE" id="PS51031">
    <property type="entry name" value="BESS"/>
    <property type="match status" value="1"/>
</dbReference>
<proteinExistence type="predicted"/>
<dbReference type="Pfam" id="PF10545">
    <property type="entry name" value="MADF_DNA_bdg"/>
    <property type="match status" value="1"/>
</dbReference>
<organism evidence="5">
    <name type="scientific">Lygus hesperus</name>
    <name type="common">Western plant bug</name>
    <dbReference type="NCBI Taxonomy" id="30085"/>
    <lineage>
        <taxon>Eukaryota</taxon>
        <taxon>Metazoa</taxon>
        <taxon>Ecdysozoa</taxon>
        <taxon>Arthropoda</taxon>
        <taxon>Hexapoda</taxon>
        <taxon>Insecta</taxon>
        <taxon>Pterygota</taxon>
        <taxon>Neoptera</taxon>
        <taxon>Paraneoptera</taxon>
        <taxon>Hemiptera</taxon>
        <taxon>Heteroptera</taxon>
        <taxon>Panheteroptera</taxon>
        <taxon>Cimicomorpha</taxon>
        <taxon>Miridae</taxon>
        <taxon>Mirini</taxon>
        <taxon>Lygus</taxon>
    </lineage>
</organism>
<feature type="non-terminal residue" evidence="5">
    <location>
        <position position="1"/>
    </location>
</feature>
<dbReference type="AlphaFoldDB" id="A0A0A9WCL4"/>
<protein>
    <submittedName>
        <fullName evidence="5">Transcription factor Adf-1</fullName>
    </submittedName>
</protein>
<dbReference type="GO" id="GO:0003677">
    <property type="term" value="F:DNA binding"/>
    <property type="evidence" value="ECO:0007669"/>
    <property type="project" value="InterPro"/>
</dbReference>
<comment type="subcellular location">
    <subcellularLocation>
        <location evidence="1">Nucleus</location>
    </subcellularLocation>
</comment>
<dbReference type="PANTHER" id="PTHR12243:SF69">
    <property type="entry name" value="SI:CH73-59F11.3"/>
    <property type="match status" value="1"/>
</dbReference>
<accession>A0A0A9WCL4</accession>
<evidence type="ECO:0000256" key="1">
    <source>
        <dbReference type="PROSITE-ProRule" id="PRU00371"/>
    </source>
</evidence>
<reference evidence="5" key="2">
    <citation type="submission" date="2014-07" db="EMBL/GenBank/DDBJ databases">
        <authorList>
            <person name="Hull J."/>
        </authorList>
    </citation>
    <scope>NUCLEOTIDE SEQUENCE</scope>
</reference>
<dbReference type="PANTHER" id="PTHR12243">
    <property type="entry name" value="MADF DOMAIN TRANSCRIPTION FACTOR"/>
    <property type="match status" value="1"/>
</dbReference>
<reference evidence="5" key="1">
    <citation type="journal article" date="2014" name="PLoS ONE">
        <title>Transcriptome-Based Identification of ABC Transporters in the Western Tarnished Plant Bug Lygus hesperus.</title>
        <authorList>
            <person name="Hull J.J."/>
            <person name="Chaney K."/>
            <person name="Geib S.M."/>
            <person name="Fabrick J.A."/>
            <person name="Brent C.S."/>
            <person name="Walsh D."/>
            <person name="Lavine L.C."/>
        </authorList>
    </citation>
    <scope>NUCLEOTIDE SEQUENCE</scope>
</reference>
<feature type="non-terminal residue" evidence="5">
    <location>
        <position position="198"/>
    </location>
</feature>
<dbReference type="InterPro" id="IPR004210">
    <property type="entry name" value="BESS_motif"/>
</dbReference>
<dbReference type="GO" id="GO:0005667">
    <property type="term" value="C:transcription regulator complex"/>
    <property type="evidence" value="ECO:0007669"/>
    <property type="project" value="TreeGrafter"/>
</dbReference>
<feature type="region of interest" description="Disordered" evidence="2">
    <location>
        <begin position="131"/>
        <end position="156"/>
    </location>
</feature>
<evidence type="ECO:0000259" key="3">
    <source>
        <dbReference type="PROSITE" id="PS51029"/>
    </source>
</evidence>
<name>A0A0A9WCL4_LYGHE</name>
<evidence type="ECO:0000313" key="5">
    <source>
        <dbReference type="EMBL" id="JAG04273.1"/>
    </source>
</evidence>